<comment type="caution">
    <text evidence="1">The sequence shown here is derived from an EMBL/GenBank/DDBJ whole genome shotgun (WGS) entry which is preliminary data.</text>
</comment>
<evidence type="ECO:0000313" key="1">
    <source>
        <dbReference type="EMBL" id="OTF78768.1"/>
    </source>
</evidence>
<protein>
    <submittedName>
        <fullName evidence="1">Uncharacterized protein</fullName>
    </submittedName>
</protein>
<dbReference type="Proteomes" id="UP000194236">
    <property type="component" value="Unassembled WGS sequence"/>
</dbReference>
<accession>A0A1Y3BFW1</accession>
<gene>
    <name evidence="1" type="ORF">BLA29_010808</name>
</gene>
<reference evidence="1 2" key="1">
    <citation type="submission" date="2017-03" db="EMBL/GenBank/DDBJ databases">
        <title>Genome Survey of Euroglyphus maynei.</title>
        <authorList>
            <person name="Arlian L.G."/>
            <person name="Morgan M.S."/>
            <person name="Rider S.D."/>
        </authorList>
    </citation>
    <scope>NUCLEOTIDE SEQUENCE [LARGE SCALE GENOMIC DNA]</scope>
    <source>
        <strain evidence="1">Arlian Lab</strain>
        <tissue evidence="1">Whole body</tissue>
    </source>
</reference>
<organism evidence="1 2">
    <name type="scientific">Euroglyphus maynei</name>
    <name type="common">Mayne's house dust mite</name>
    <dbReference type="NCBI Taxonomy" id="6958"/>
    <lineage>
        <taxon>Eukaryota</taxon>
        <taxon>Metazoa</taxon>
        <taxon>Ecdysozoa</taxon>
        <taxon>Arthropoda</taxon>
        <taxon>Chelicerata</taxon>
        <taxon>Arachnida</taxon>
        <taxon>Acari</taxon>
        <taxon>Acariformes</taxon>
        <taxon>Sarcoptiformes</taxon>
        <taxon>Astigmata</taxon>
        <taxon>Psoroptidia</taxon>
        <taxon>Analgoidea</taxon>
        <taxon>Pyroglyphidae</taxon>
        <taxon>Pyroglyphinae</taxon>
        <taxon>Euroglyphus</taxon>
    </lineage>
</organism>
<dbReference type="AlphaFoldDB" id="A0A1Y3BFW1"/>
<evidence type="ECO:0000313" key="2">
    <source>
        <dbReference type="Proteomes" id="UP000194236"/>
    </source>
</evidence>
<feature type="non-terminal residue" evidence="1">
    <location>
        <position position="188"/>
    </location>
</feature>
<name>A0A1Y3BFW1_EURMA</name>
<proteinExistence type="predicted"/>
<keyword evidence="2" id="KW-1185">Reference proteome</keyword>
<sequence length="188" mass="22447">MDMIRLARQTREQFRQSSESIAMSIERRLKKWHCYLLMKKIQFEAWEYLLLLQEHSQPQPAIDFDFTPMSMDDDKIFWHKIDECIRSINVLSIKYNKYGQEFAKNDPNSWTSSVIDVKKFLKNFQSYMELVREDKRIRALSLISDNPVTNRTIGSTASTLEKFVRPELFHLPRLHDYWTANVCLEFGV</sequence>
<dbReference type="EMBL" id="MUJZ01026357">
    <property type="protein sequence ID" value="OTF78768.1"/>
    <property type="molecule type" value="Genomic_DNA"/>
</dbReference>